<keyword evidence="5" id="KW-0808">Transferase</keyword>
<dbReference type="CDD" id="cd06225">
    <property type="entry name" value="HAMP"/>
    <property type="match status" value="1"/>
</dbReference>
<dbReference type="InterPro" id="IPR003660">
    <property type="entry name" value="HAMP_dom"/>
</dbReference>
<feature type="domain" description="HAMP" evidence="10">
    <location>
        <begin position="224"/>
        <end position="276"/>
    </location>
</feature>
<dbReference type="PRINTS" id="PR00344">
    <property type="entry name" value="BCTRLSENSOR"/>
</dbReference>
<reference evidence="11" key="1">
    <citation type="submission" date="2023-06" db="EMBL/GenBank/DDBJ databases">
        <title>Genomic of Agaribacillus aureum.</title>
        <authorList>
            <person name="Wang G."/>
        </authorList>
    </citation>
    <scope>NUCLEOTIDE SEQUENCE</scope>
    <source>
        <strain evidence="11">BMA12</strain>
    </source>
</reference>
<feature type="transmembrane region" description="Helical" evidence="8">
    <location>
        <begin position="203"/>
        <end position="223"/>
    </location>
</feature>
<dbReference type="Gene3D" id="3.30.565.10">
    <property type="entry name" value="Histidine kinase-like ATPase, C-terminal domain"/>
    <property type="match status" value="1"/>
</dbReference>
<dbReference type="RefSeq" id="WP_346759860.1">
    <property type="nucleotide sequence ID" value="NZ_JAUJEB010000005.1"/>
</dbReference>
<evidence type="ECO:0000256" key="6">
    <source>
        <dbReference type="ARBA" id="ARBA00022777"/>
    </source>
</evidence>
<evidence type="ECO:0000313" key="12">
    <source>
        <dbReference type="Proteomes" id="UP001172083"/>
    </source>
</evidence>
<dbReference type="InterPro" id="IPR036890">
    <property type="entry name" value="HATPase_C_sf"/>
</dbReference>
<keyword evidence="8" id="KW-0812">Transmembrane</keyword>
<dbReference type="InterPro" id="IPR004358">
    <property type="entry name" value="Sig_transdc_His_kin-like_C"/>
</dbReference>
<dbReference type="InterPro" id="IPR003594">
    <property type="entry name" value="HATPase_dom"/>
</dbReference>
<evidence type="ECO:0000256" key="8">
    <source>
        <dbReference type="SAM" id="Phobius"/>
    </source>
</evidence>
<keyword evidence="11" id="KW-0067">ATP-binding</keyword>
<dbReference type="Pfam" id="PF00672">
    <property type="entry name" value="HAMP"/>
    <property type="match status" value="1"/>
</dbReference>
<feature type="coiled-coil region" evidence="7">
    <location>
        <begin position="268"/>
        <end position="308"/>
    </location>
</feature>
<keyword evidence="8" id="KW-1133">Transmembrane helix</keyword>
<evidence type="ECO:0000256" key="2">
    <source>
        <dbReference type="ARBA" id="ARBA00004370"/>
    </source>
</evidence>
<dbReference type="PANTHER" id="PTHR42878">
    <property type="entry name" value="TWO-COMPONENT HISTIDINE KINASE"/>
    <property type="match status" value="1"/>
</dbReference>
<dbReference type="InterPro" id="IPR050351">
    <property type="entry name" value="BphY/WalK/GraS-like"/>
</dbReference>
<dbReference type="Pfam" id="PF02518">
    <property type="entry name" value="HATPase_c"/>
    <property type="match status" value="1"/>
</dbReference>
<evidence type="ECO:0000256" key="7">
    <source>
        <dbReference type="SAM" id="Coils"/>
    </source>
</evidence>
<comment type="caution">
    <text evidence="11">The sequence shown here is derived from an EMBL/GenBank/DDBJ whole genome shotgun (WGS) entry which is preliminary data.</text>
</comment>
<dbReference type="Proteomes" id="UP001172083">
    <property type="component" value="Unassembled WGS sequence"/>
</dbReference>
<dbReference type="SMART" id="SM00387">
    <property type="entry name" value="HATPase_c"/>
    <property type="match status" value="1"/>
</dbReference>
<dbReference type="Gene3D" id="1.10.287.130">
    <property type="match status" value="1"/>
</dbReference>
<gene>
    <name evidence="11" type="ORF">QQ020_20740</name>
</gene>
<dbReference type="Gene3D" id="6.10.340.10">
    <property type="match status" value="1"/>
</dbReference>
<keyword evidence="11" id="KW-0547">Nucleotide-binding</keyword>
<dbReference type="PROSITE" id="PS50109">
    <property type="entry name" value="HIS_KIN"/>
    <property type="match status" value="1"/>
</dbReference>
<accession>A0ABT8LDW5</accession>
<dbReference type="InterPro" id="IPR005467">
    <property type="entry name" value="His_kinase_dom"/>
</dbReference>
<evidence type="ECO:0000256" key="5">
    <source>
        <dbReference type="ARBA" id="ARBA00022679"/>
    </source>
</evidence>
<dbReference type="EC" id="2.7.13.3" evidence="3"/>
<evidence type="ECO:0000256" key="4">
    <source>
        <dbReference type="ARBA" id="ARBA00022553"/>
    </source>
</evidence>
<keyword evidence="7" id="KW-0175">Coiled coil</keyword>
<dbReference type="InterPro" id="IPR036097">
    <property type="entry name" value="HisK_dim/P_sf"/>
</dbReference>
<dbReference type="SUPFAM" id="SSF55874">
    <property type="entry name" value="ATPase domain of HSP90 chaperone/DNA topoisomerase II/histidine kinase"/>
    <property type="match status" value="1"/>
</dbReference>
<dbReference type="SUPFAM" id="SSF47384">
    <property type="entry name" value="Homodimeric domain of signal transducing histidine kinase"/>
    <property type="match status" value="1"/>
</dbReference>
<organism evidence="11 12">
    <name type="scientific">Agaribacillus aureus</name>
    <dbReference type="NCBI Taxonomy" id="3051825"/>
    <lineage>
        <taxon>Bacteria</taxon>
        <taxon>Pseudomonadati</taxon>
        <taxon>Bacteroidota</taxon>
        <taxon>Cytophagia</taxon>
        <taxon>Cytophagales</taxon>
        <taxon>Splendidivirgaceae</taxon>
        <taxon>Agaribacillus</taxon>
    </lineage>
</organism>
<evidence type="ECO:0000259" key="10">
    <source>
        <dbReference type="PROSITE" id="PS50885"/>
    </source>
</evidence>
<comment type="subcellular location">
    <subcellularLocation>
        <location evidence="2">Membrane</location>
    </subcellularLocation>
</comment>
<keyword evidence="12" id="KW-1185">Reference proteome</keyword>
<keyword evidence="4" id="KW-0597">Phosphoprotein</keyword>
<proteinExistence type="predicted"/>
<dbReference type="SUPFAM" id="SSF158472">
    <property type="entry name" value="HAMP domain-like"/>
    <property type="match status" value="1"/>
</dbReference>
<dbReference type="EMBL" id="JAUJEB010000005">
    <property type="protein sequence ID" value="MDN5214521.1"/>
    <property type="molecule type" value="Genomic_DNA"/>
</dbReference>
<keyword evidence="6" id="KW-0418">Kinase</keyword>
<dbReference type="PANTHER" id="PTHR42878:SF15">
    <property type="entry name" value="BACTERIOPHYTOCHROME"/>
    <property type="match status" value="1"/>
</dbReference>
<keyword evidence="8" id="KW-0472">Membrane</keyword>
<dbReference type="SMART" id="SM00304">
    <property type="entry name" value="HAMP"/>
    <property type="match status" value="1"/>
</dbReference>
<protein>
    <recommendedName>
        <fullName evidence="3">histidine kinase</fullName>
        <ecNumber evidence="3">2.7.13.3</ecNumber>
    </recommendedName>
</protein>
<sequence>MGIRVKLMITILIVALAGGLVGIVGYHSNRLIVSSYDVVSNESSPRLFLLSRISDQANRIQVEAISYVLLKLTQSDVEDESVSSASKQSNEELMEMQEASERFSQYLKSLQEIDCLNCSEEDKKLVYGEIEKTSSLFLSLCSKLVEAVENGETNESLAKLKNEMEALEQVLLSLVAEEIDKEHIILKKRMETATKNARYSNKLIFLITGLAVFLTIVMGALLANSIVKPIVQLKSFAQSVGQGNLDQKMPINSRDEIGSLSKSFQQMMKDLKRTLEEKTKLVELAAEAKNERLRVSELKKRNQELEQFAYITSHDLKAPLVNISSVITMIEMSDEVDKNTAFLMDKIKSTVSSMRQKIAKLNEVIKLKKNMKLVPQTISLSDHTQEVLKNLEAQINETNAIVKTDFSHCETIVFPSIHLHHILINLISNALKYKKPGVPPLIEVTSVNSEGYVCLVVKDNGLGIDLDTYGSKLFGLFQRFHLAIEGDGVGLHVVKSIIESHGGKIHVDSKPNEGTTFKVYLT</sequence>
<feature type="coiled-coil region" evidence="7">
    <location>
        <begin position="344"/>
        <end position="401"/>
    </location>
</feature>
<feature type="coiled-coil region" evidence="7">
    <location>
        <begin position="150"/>
        <end position="177"/>
    </location>
</feature>
<dbReference type="PROSITE" id="PS50885">
    <property type="entry name" value="HAMP"/>
    <property type="match status" value="1"/>
</dbReference>
<evidence type="ECO:0000259" key="9">
    <source>
        <dbReference type="PROSITE" id="PS50109"/>
    </source>
</evidence>
<comment type="catalytic activity">
    <reaction evidence="1">
        <text>ATP + protein L-histidine = ADP + protein N-phospho-L-histidine.</text>
        <dbReference type="EC" id="2.7.13.3"/>
    </reaction>
</comment>
<feature type="transmembrane region" description="Helical" evidence="8">
    <location>
        <begin position="6"/>
        <end position="26"/>
    </location>
</feature>
<name>A0ABT8LDW5_9BACT</name>
<evidence type="ECO:0000256" key="3">
    <source>
        <dbReference type="ARBA" id="ARBA00012438"/>
    </source>
</evidence>
<dbReference type="GO" id="GO:0005524">
    <property type="term" value="F:ATP binding"/>
    <property type="evidence" value="ECO:0007669"/>
    <property type="project" value="UniProtKB-KW"/>
</dbReference>
<evidence type="ECO:0000256" key="1">
    <source>
        <dbReference type="ARBA" id="ARBA00000085"/>
    </source>
</evidence>
<feature type="domain" description="Histidine kinase" evidence="9">
    <location>
        <begin position="311"/>
        <end position="522"/>
    </location>
</feature>
<evidence type="ECO:0000313" key="11">
    <source>
        <dbReference type="EMBL" id="MDN5214521.1"/>
    </source>
</evidence>